<dbReference type="SMART" id="SM00304">
    <property type="entry name" value="HAMP"/>
    <property type="match status" value="1"/>
</dbReference>
<dbReference type="PRINTS" id="PR00344">
    <property type="entry name" value="BCTRLSENSOR"/>
</dbReference>
<dbReference type="InterPro" id="IPR036890">
    <property type="entry name" value="HATPase_C_sf"/>
</dbReference>
<protein>
    <recommendedName>
        <fullName evidence="3">histidine kinase</fullName>
        <ecNumber evidence="3">2.7.13.3</ecNumber>
    </recommendedName>
</protein>
<dbReference type="Proteomes" id="UP000253831">
    <property type="component" value="Unassembled WGS sequence"/>
</dbReference>
<feature type="domain" description="Histidine kinase" evidence="12">
    <location>
        <begin position="270"/>
        <end position="485"/>
    </location>
</feature>
<dbReference type="SUPFAM" id="SSF55874">
    <property type="entry name" value="ATPase domain of HSP90 chaperone/DNA topoisomerase II/histidine kinase"/>
    <property type="match status" value="1"/>
</dbReference>
<dbReference type="PANTHER" id="PTHR45436:SF5">
    <property type="entry name" value="SENSOR HISTIDINE KINASE TRCS"/>
    <property type="match status" value="1"/>
</dbReference>
<feature type="transmembrane region" description="Helical" evidence="11">
    <location>
        <begin position="190"/>
        <end position="208"/>
    </location>
</feature>
<feature type="transmembrane region" description="Helical" evidence="11">
    <location>
        <begin position="30"/>
        <end position="48"/>
    </location>
</feature>
<dbReference type="FunFam" id="3.30.565.10:FF:000006">
    <property type="entry name" value="Sensor histidine kinase WalK"/>
    <property type="match status" value="1"/>
</dbReference>
<dbReference type="InterPro" id="IPR003660">
    <property type="entry name" value="HAMP_dom"/>
</dbReference>
<dbReference type="SMART" id="SM00388">
    <property type="entry name" value="HisKA"/>
    <property type="match status" value="1"/>
</dbReference>
<dbReference type="EC" id="2.7.13.3" evidence="3"/>
<evidence type="ECO:0000256" key="10">
    <source>
        <dbReference type="ARBA" id="ARBA00023136"/>
    </source>
</evidence>
<keyword evidence="4" id="KW-0597">Phosphoprotein</keyword>
<evidence type="ECO:0000256" key="4">
    <source>
        <dbReference type="ARBA" id="ARBA00022553"/>
    </source>
</evidence>
<dbReference type="SUPFAM" id="SSF47384">
    <property type="entry name" value="Homodimeric domain of signal transducing histidine kinase"/>
    <property type="match status" value="1"/>
</dbReference>
<dbReference type="Pfam" id="PF00672">
    <property type="entry name" value="HAMP"/>
    <property type="match status" value="1"/>
</dbReference>
<dbReference type="PROSITE" id="PS50109">
    <property type="entry name" value="HIS_KIN"/>
    <property type="match status" value="1"/>
</dbReference>
<evidence type="ECO:0000313" key="15">
    <source>
        <dbReference type="Proteomes" id="UP000253831"/>
    </source>
</evidence>
<keyword evidence="7" id="KW-0418">Kinase</keyword>
<evidence type="ECO:0000256" key="7">
    <source>
        <dbReference type="ARBA" id="ARBA00022777"/>
    </source>
</evidence>
<dbReference type="InterPro" id="IPR004358">
    <property type="entry name" value="Sig_transdc_His_kin-like_C"/>
</dbReference>
<evidence type="ECO:0000256" key="8">
    <source>
        <dbReference type="ARBA" id="ARBA00022989"/>
    </source>
</evidence>
<organism evidence="14 15">
    <name type="scientific">Candidatus Accumulibacter meliphilus</name>
    <dbReference type="NCBI Taxonomy" id="2211374"/>
    <lineage>
        <taxon>Bacteria</taxon>
        <taxon>Pseudomonadati</taxon>
        <taxon>Pseudomonadota</taxon>
        <taxon>Betaproteobacteria</taxon>
        <taxon>Candidatus Accumulibacter</taxon>
    </lineage>
</organism>
<dbReference type="InterPro" id="IPR003661">
    <property type="entry name" value="HisK_dim/P_dom"/>
</dbReference>
<evidence type="ECO:0000256" key="3">
    <source>
        <dbReference type="ARBA" id="ARBA00012438"/>
    </source>
</evidence>
<dbReference type="InterPro" id="IPR003594">
    <property type="entry name" value="HATPase_dom"/>
</dbReference>
<evidence type="ECO:0000259" key="13">
    <source>
        <dbReference type="PROSITE" id="PS50885"/>
    </source>
</evidence>
<evidence type="ECO:0000256" key="1">
    <source>
        <dbReference type="ARBA" id="ARBA00000085"/>
    </source>
</evidence>
<evidence type="ECO:0000256" key="9">
    <source>
        <dbReference type="ARBA" id="ARBA00023012"/>
    </source>
</evidence>
<dbReference type="PROSITE" id="PS50885">
    <property type="entry name" value="HAMP"/>
    <property type="match status" value="1"/>
</dbReference>
<keyword evidence="9" id="KW-0902">Two-component regulatory system</keyword>
<dbReference type="PANTHER" id="PTHR45436">
    <property type="entry name" value="SENSOR HISTIDINE KINASE YKOH"/>
    <property type="match status" value="1"/>
</dbReference>
<proteinExistence type="predicted"/>
<comment type="caution">
    <text evidence="14">The sequence shown here is derived from an EMBL/GenBank/DDBJ whole genome shotgun (WGS) entry which is preliminary data.</text>
</comment>
<dbReference type="InterPro" id="IPR005467">
    <property type="entry name" value="His_kinase_dom"/>
</dbReference>
<keyword evidence="6 11" id="KW-0812">Transmembrane</keyword>
<evidence type="ECO:0000256" key="5">
    <source>
        <dbReference type="ARBA" id="ARBA00022679"/>
    </source>
</evidence>
<reference evidence="14 15" key="1">
    <citation type="submission" date="2018-05" db="EMBL/GenBank/DDBJ databases">
        <title>Integrated omic analyses show evidence that a Ca. Accumulibacter phosphatis strain performs denitrification under micro-aerobic conditions.</title>
        <authorList>
            <person name="Camejo P.Y."/>
            <person name="Katherine M.D."/>
            <person name="Daniel N.R."/>
        </authorList>
    </citation>
    <scope>NUCLEOTIDE SEQUENCE [LARGE SCALE GENOMIC DNA]</scope>
    <source>
        <strain evidence="14">UW-LDO-IC</strain>
    </source>
</reference>
<keyword evidence="5" id="KW-0808">Transferase</keyword>
<dbReference type="Gene3D" id="3.30.565.10">
    <property type="entry name" value="Histidine kinase-like ATPase, C-terminal domain"/>
    <property type="match status" value="1"/>
</dbReference>
<evidence type="ECO:0000256" key="2">
    <source>
        <dbReference type="ARBA" id="ARBA00004429"/>
    </source>
</evidence>
<comment type="catalytic activity">
    <reaction evidence="1">
        <text>ATP + protein L-histidine = ADP + protein N-phospho-L-histidine.</text>
        <dbReference type="EC" id="2.7.13.3"/>
    </reaction>
</comment>
<evidence type="ECO:0000256" key="11">
    <source>
        <dbReference type="SAM" id="Phobius"/>
    </source>
</evidence>
<evidence type="ECO:0000259" key="12">
    <source>
        <dbReference type="PROSITE" id="PS50109"/>
    </source>
</evidence>
<name>A0A369XR31_9PROT</name>
<dbReference type="Pfam" id="PF02518">
    <property type="entry name" value="HATPase_c"/>
    <property type="match status" value="1"/>
</dbReference>
<sequence>MDDSGSWDWIRCCAANVQERSKVRNISTRFFLAILATLAVVVAVMGLATRWSFERGFIGYLNEQAQTRTVEVLPRVQQAYALHGNWDFLRDNREAWFALMRPSDLVEWRGNDIAIRPPPPDSDLSGAVVRLGLLDAQKQFVAGYRQINEAFPKQAVVVNGNTVGWLVLAPFEEGTADADRRFQRSQTRSLAGVALLALSMAAVLAWGLSRRLTRPVTQLTRATHRLAAGHHDVRVKLDRRDEIGVLADDFNRLAETLERNQTLRKEFLADVSHELRTPLAVLRGEMEALQDGLMPLTCDGIAALQVEVMQLEKLVNDLNDLALSDVGALSYRMERLDLAELARQVATPHQAALQRLGLTLRLDLPEMPVPVHGDAARLRQLIDNLLTNSARYTDAPGRVELSVAASASRAHLAVSDSAPSVPAAELGRLFDRLYRVDTSRNRETGGVGLGLAIARNIVHAHQGEIAARPSPLGGVCVALTLPAAT</sequence>
<dbReference type="InterPro" id="IPR050428">
    <property type="entry name" value="TCS_sensor_his_kinase"/>
</dbReference>
<keyword evidence="8 11" id="KW-1133">Transmembrane helix</keyword>
<dbReference type="GO" id="GO:0000155">
    <property type="term" value="F:phosphorelay sensor kinase activity"/>
    <property type="evidence" value="ECO:0007669"/>
    <property type="project" value="InterPro"/>
</dbReference>
<evidence type="ECO:0000313" key="14">
    <source>
        <dbReference type="EMBL" id="RDE50677.1"/>
    </source>
</evidence>
<dbReference type="AlphaFoldDB" id="A0A369XR31"/>
<feature type="domain" description="HAMP" evidence="13">
    <location>
        <begin position="210"/>
        <end position="262"/>
    </location>
</feature>
<dbReference type="CDD" id="cd00082">
    <property type="entry name" value="HisKA"/>
    <property type="match status" value="1"/>
</dbReference>
<dbReference type="SMART" id="SM00387">
    <property type="entry name" value="HATPase_c"/>
    <property type="match status" value="1"/>
</dbReference>
<keyword evidence="10 11" id="KW-0472">Membrane</keyword>
<comment type="subcellular location">
    <subcellularLocation>
        <location evidence="2">Cell inner membrane</location>
        <topology evidence="2">Multi-pass membrane protein</topology>
    </subcellularLocation>
</comment>
<dbReference type="SUPFAM" id="SSF158472">
    <property type="entry name" value="HAMP domain-like"/>
    <property type="match status" value="1"/>
</dbReference>
<dbReference type="EMBL" id="QPGA01000016">
    <property type="protein sequence ID" value="RDE50677.1"/>
    <property type="molecule type" value="Genomic_DNA"/>
</dbReference>
<dbReference type="Gene3D" id="6.10.340.10">
    <property type="match status" value="1"/>
</dbReference>
<dbReference type="Pfam" id="PF00512">
    <property type="entry name" value="HisKA"/>
    <property type="match status" value="1"/>
</dbReference>
<dbReference type="Gene3D" id="1.10.287.130">
    <property type="match status" value="1"/>
</dbReference>
<gene>
    <name evidence="14" type="ORF">DVS81_10115</name>
</gene>
<dbReference type="InterPro" id="IPR036097">
    <property type="entry name" value="HisK_dim/P_sf"/>
</dbReference>
<accession>A0A369XR31</accession>
<evidence type="ECO:0000256" key="6">
    <source>
        <dbReference type="ARBA" id="ARBA00022692"/>
    </source>
</evidence>
<dbReference type="GO" id="GO:0005886">
    <property type="term" value="C:plasma membrane"/>
    <property type="evidence" value="ECO:0007669"/>
    <property type="project" value="UniProtKB-SubCell"/>
</dbReference>
<dbReference type="CDD" id="cd06225">
    <property type="entry name" value="HAMP"/>
    <property type="match status" value="1"/>
</dbReference>